<comment type="caution">
    <text evidence="5">The sequence shown here is derived from an EMBL/GenBank/DDBJ whole genome shotgun (WGS) entry which is preliminary data.</text>
</comment>
<sequence>MKGRGTDWNPNNRFHRQHIEAVAEEGLDDCPPRKAETTVRKETARSIITRNQSPDVPFEQSMNPYRGCEHGCIYCFARPSHAWLDLSPGLDFETRLSAKTNAAALLRSALSKPGYQCRPIVLGTNTDPYQPIDREHGITRELLAVLLEARHPVHIITKGAHLPRDLELIAELASMNLASVSISLTTLRPALKRSLEPRAASPGRRLEIMRMLASAGVTVTALIAPVIPIITDAELEGLVGAAAEHGAASAGYVLLRLPHEVAALFQRWLQTHAPGEERRVMNRLREAHGGRDYDARFGHRMRGNSHWTKLLEQRFRLACRRHGLNGRDIRGLDCSQFRNPGASSPQLSLL</sequence>
<organism evidence="5 6">
    <name type="scientific">Natronocella acetinitrilica</name>
    <dbReference type="NCBI Taxonomy" id="414046"/>
    <lineage>
        <taxon>Bacteria</taxon>
        <taxon>Pseudomonadati</taxon>
        <taxon>Pseudomonadota</taxon>
        <taxon>Gammaproteobacteria</taxon>
        <taxon>Chromatiales</taxon>
        <taxon>Ectothiorhodospiraceae</taxon>
        <taxon>Natronocella</taxon>
    </lineage>
</organism>
<evidence type="ECO:0000256" key="1">
    <source>
        <dbReference type="ARBA" id="ARBA00022723"/>
    </source>
</evidence>
<dbReference type="EMBL" id="JALJXV010000006">
    <property type="protein sequence ID" value="MCP1675549.1"/>
    <property type="molecule type" value="Genomic_DNA"/>
</dbReference>
<evidence type="ECO:0000313" key="5">
    <source>
        <dbReference type="EMBL" id="MCP1675549.1"/>
    </source>
</evidence>
<dbReference type="AlphaFoldDB" id="A0AAE3G4M0"/>
<dbReference type="Pfam" id="PF04055">
    <property type="entry name" value="Radical_SAM"/>
    <property type="match status" value="1"/>
</dbReference>
<feature type="domain" description="Radical SAM core" evidence="4">
    <location>
        <begin position="54"/>
        <end position="291"/>
    </location>
</feature>
<dbReference type="GO" id="GO:0003824">
    <property type="term" value="F:catalytic activity"/>
    <property type="evidence" value="ECO:0007669"/>
    <property type="project" value="InterPro"/>
</dbReference>
<keyword evidence="3" id="KW-0411">Iron-sulfur</keyword>
<keyword evidence="2" id="KW-0408">Iron</keyword>
<gene>
    <name evidence="5" type="ORF">J2T57_002699</name>
</gene>
<dbReference type="InterPro" id="IPR006638">
    <property type="entry name" value="Elp3/MiaA/NifB-like_rSAM"/>
</dbReference>
<keyword evidence="6" id="KW-1185">Reference proteome</keyword>
<dbReference type="Gene3D" id="3.80.30.30">
    <property type="match status" value="1"/>
</dbReference>
<evidence type="ECO:0000256" key="2">
    <source>
        <dbReference type="ARBA" id="ARBA00023004"/>
    </source>
</evidence>
<dbReference type="RefSeq" id="WP_253479091.1">
    <property type="nucleotide sequence ID" value="NZ_JALJXV010000006.1"/>
</dbReference>
<name>A0AAE3G4M0_9GAMM</name>
<dbReference type="PANTHER" id="PTHR43432:SF3">
    <property type="entry name" value="SLR0285 PROTEIN"/>
    <property type="match status" value="1"/>
</dbReference>
<evidence type="ECO:0000256" key="3">
    <source>
        <dbReference type="ARBA" id="ARBA00023014"/>
    </source>
</evidence>
<dbReference type="InterPro" id="IPR007197">
    <property type="entry name" value="rSAM"/>
</dbReference>
<evidence type="ECO:0000259" key="4">
    <source>
        <dbReference type="PROSITE" id="PS51918"/>
    </source>
</evidence>
<dbReference type="PROSITE" id="PS51918">
    <property type="entry name" value="RADICAL_SAM"/>
    <property type="match status" value="1"/>
</dbReference>
<proteinExistence type="predicted"/>
<keyword evidence="1" id="KW-0479">Metal-binding</keyword>
<accession>A0AAE3G4M0</accession>
<evidence type="ECO:0000313" key="6">
    <source>
        <dbReference type="Proteomes" id="UP001205843"/>
    </source>
</evidence>
<dbReference type="PANTHER" id="PTHR43432">
    <property type="entry name" value="SLR0285 PROTEIN"/>
    <property type="match status" value="1"/>
</dbReference>
<dbReference type="Proteomes" id="UP001205843">
    <property type="component" value="Unassembled WGS sequence"/>
</dbReference>
<reference evidence="5" key="1">
    <citation type="submission" date="2022-03" db="EMBL/GenBank/DDBJ databases">
        <title>Genomic Encyclopedia of Type Strains, Phase III (KMG-III): the genomes of soil and plant-associated and newly described type strains.</title>
        <authorList>
            <person name="Whitman W."/>
        </authorList>
    </citation>
    <scope>NUCLEOTIDE SEQUENCE</scope>
    <source>
        <strain evidence="5">ANL 6-2</strain>
    </source>
</reference>
<dbReference type="GO" id="GO:0051536">
    <property type="term" value="F:iron-sulfur cluster binding"/>
    <property type="evidence" value="ECO:0007669"/>
    <property type="project" value="UniProtKB-KW"/>
</dbReference>
<dbReference type="SFLD" id="SFLDG01084">
    <property type="entry name" value="Uncharacterised_Radical_SAM_Su"/>
    <property type="match status" value="1"/>
</dbReference>
<dbReference type="InterPro" id="IPR040086">
    <property type="entry name" value="MJ0683-like"/>
</dbReference>
<protein>
    <submittedName>
        <fullName evidence="5">DNA repair photolyase</fullName>
    </submittedName>
</protein>
<dbReference type="InterPro" id="IPR058240">
    <property type="entry name" value="rSAM_sf"/>
</dbReference>
<dbReference type="SMART" id="SM00729">
    <property type="entry name" value="Elp3"/>
    <property type="match status" value="1"/>
</dbReference>
<dbReference type="SFLD" id="SFLDS00029">
    <property type="entry name" value="Radical_SAM"/>
    <property type="match status" value="1"/>
</dbReference>
<dbReference type="SUPFAM" id="SSF102114">
    <property type="entry name" value="Radical SAM enzymes"/>
    <property type="match status" value="1"/>
</dbReference>
<dbReference type="CDD" id="cd01335">
    <property type="entry name" value="Radical_SAM"/>
    <property type="match status" value="1"/>
</dbReference>
<dbReference type="NCBIfam" id="NF033668">
    <property type="entry name" value="rSAM_PA0069"/>
    <property type="match status" value="1"/>
</dbReference>
<dbReference type="GO" id="GO:0046872">
    <property type="term" value="F:metal ion binding"/>
    <property type="evidence" value="ECO:0007669"/>
    <property type="project" value="UniProtKB-KW"/>
</dbReference>